<sequence>MSLDAERVVERRRLKRRVSIWRIAAVLLAVLFVGSLVMSDSDSSGTGGILPHVARITIDGVITNDRKMINLIDRVRKADQVKAVIIEVNSPGGTTTGGEALYDAIRRLSKKKPVVATCGTLATSAAYIVALASDRIFVYGNTITGSVGVIFQWANVTELMKSLGIQFEDVKSGTLKAVPSPFEPTTEEARKVTEEMVDDAMEWFVGLVKTRRKITPDTIPGLTKGRIYSGRQAVDYKLVDQIGDELAARAWLATERGIQPGLRVRQWKPPTEDTGFLGFATQSIAAMFGLSGSKFAGLLDEAGAVLELDGLVSVWHPASN</sequence>
<dbReference type="InterPro" id="IPR029045">
    <property type="entry name" value="ClpP/crotonase-like_dom_sf"/>
</dbReference>
<keyword evidence="5" id="KW-0812">Transmembrane</keyword>
<dbReference type="GO" id="GO:0006508">
    <property type="term" value="P:proteolysis"/>
    <property type="evidence" value="ECO:0007669"/>
    <property type="project" value="UniProtKB-KW"/>
</dbReference>
<evidence type="ECO:0000256" key="2">
    <source>
        <dbReference type="ARBA" id="ARBA00022670"/>
    </source>
</evidence>
<evidence type="ECO:0000256" key="4">
    <source>
        <dbReference type="ARBA" id="ARBA00022825"/>
    </source>
</evidence>
<dbReference type="CDD" id="cd07023">
    <property type="entry name" value="S49_Sppa_N_C"/>
    <property type="match status" value="1"/>
</dbReference>
<protein>
    <recommendedName>
        <fullName evidence="6">Peptidase S49 domain-containing protein</fullName>
    </recommendedName>
</protein>
<comment type="caution">
    <text evidence="7">The sequence shown here is derived from an EMBL/GenBank/DDBJ whole genome shotgun (WGS) entry which is preliminary data.</text>
</comment>
<dbReference type="NCBIfam" id="TIGR00706">
    <property type="entry name" value="SppA_dom"/>
    <property type="match status" value="1"/>
</dbReference>
<dbReference type="SUPFAM" id="SSF52096">
    <property type="entry name" value="ClpP/crotonase"/>
    <property type="match status" value="1"/>
</dbReference>
<keyword evidence="2" id="KW-0645">Protease</keyword>
<gene>
    <name evidence="7" type="ORF">AUC70_01705</name>
</gene>
<comment type="similarity">
    <text evidence="1">Belongs to the peptidase S49 family.</text>
</comment>
<dbReference type="InterPro" id="IPR001907">
    <property type="entry name" value="ClpP"/>
</dbReference>
<dbReference type="GO" id="GO:0004252">
    <property type="term" value="F:serine-type endopeptidase activity"/>
    <property type="evidence" value="ECO:0007669"/>
    <property type="project" value="InterPro"/>
</dbReference>
<reference evidence="7 8" key="1">
    <citation type="journal article" date="2016" name="Environ. Microbiol.">
        <title>New Methyloceanibacter diversity from North Sea sediments includes methanotroph containing solely the soluble methane monooxygenase.</title>
        <authorList>
            <person name="Vekeman B."/>
            <person name="Kerckhof F.M."/>
            <person name="Cremers G."/>
            <person name="de Vos P."/>
            <person name="Vandamme P."/>
            <person name="Boon N."/>
            <person name="Op den Camp H.J."/>
            <person name="Heylen K."/>
        </authorList>
    </citation>
    <scope>NUCLEOTIDE SEQUENCE [LARGE SCALE GENOMIC DNA]</scope>
    <source>
        <strain evidence="7 8">R-67176</strain>
    </source>
</reference>
<evidence type="ECO:0000256" key="1">
    <source>
        <dbReference type="ARBA" id="ARBA00008683"/>
    </source>
</evidence>
<feature type="domain" description="Peptidase S49" evidence="6">
    <location>
        <begin position="107"/>
        <end position="258"/>
    </location>
</feature>
<keyword evidence="5" id="KW-0472">Membrane</keyword>
<keyword evidence="4" id="KW-0720">Serine protease</keyword>
<dbReference type="Proteomes" id="UP000094172">
    <property type="component" value="Unassembled WGS sequence"/>
</dbReference>
<evidence type="ECO:0000259" key="6">
    <source>
        <dbReference type="Pfam" id="PF01343"/>
    </source>
</evidence>
<dbReference type="EMBL" id="LPWE01000010">
    <property type="protein sequence ID" value="ODR95636.1"/>
    <property type="molecule type" value="Genomic_DNA"/>
</dbReference>
<dbReference type="InterPro" id="IPR047272">
    <property type="entry name" value="S49_SppA_C"/>
</dbReference>
<dbReference type="GO" id="GO:0004176">
    <property type="term" value="F:ATP-dependent peptidase activity"/>
    <property type="evidence" value="ECO:0007669"/>
    <property type="project" value="InterPro"/>
</dbReference>
<dbReference type="AlphaFoldDB" id="A0A1E3VRR7"/>
<accession>A0A1E3VRR7</accession>
<keyword evidence="3" id="KW-0378">Hydrolase</keyword>
<dbReference type="Pfam" id="PF01343">
    <property type="entry name" value="Peptidase_S49"/>
    <property type="match status" value="1"/>
</dbReference>
<dbReference type="InterPro" id="IPR004635">
    <property type="entry name" value="Pept_S49_SppA"/>
</dbReference>
<dbReference type="PANTHER" id="PTHR42987:SF6">
    <property type="entry name" value="PROTEINASE IV"/>
    <property type="match status" value="1"/>
</dbReference>
<organism evidence="7 8">
    <name type="scientific">Methyloceanibacter stevinii</name>
    <dbReference type="NCBI Taxonomy" id="1774970"/>
    <lineage>
        <taxon>Bacteria</taxon>
        <taxon>Pseudomonadati</taxon>
        <taxon>Pseudomonadota</taxon>
        <taxon>Alphaproteobacteria</taxon>
        <taxon>Hyphomicrobiales</taxon>
        <taxon>Hyphomicrobiaceae</taxon>
        <taxon>Methyloceanibacter</taxon>
    </lineage>
</organism>
<evidence type="ECO:0000313" key="7">
    <source>
        <dbReference type="EMBL" id="ODR95636.1"/>
    </source>
</evidence>
<evidence type="ECO:0000256" key="5">
    <source>
        <dbReference type="SAM" id="Phobius"/>
    </source>
</evidence>
<dbReference type="Gene3D" id="3.90.226.10">
    <property type="entry name" value="2-enoyl-CoA Hydratase, Chain A, domain 1"/>
    <property type="match status" value="1"/>
</dbReference>
<dbReference type="PRINTS" id="PR00127">
    <property type="entry name" value="CLPPROTEASEP"/>
</dbReference>
<keyword evidence="5" id="KW-1133">Transmembrane helix</keyword>
<proteinExistence type="inferred from homology"/>
<feature type="transmembrane region" description="Helical" evidence="5">
    <location>
        <begin position="20"/>
        <end position="38"/>
    </location>
</feature>
<dbReference type="STRING" id="1774970.AUC70_01705"/>
<dbReference type="RefSeq" id="WP_069443834.1">
    <property type="nucleotide sequence ID" value="NZ_LPWE01000010.1"/>
</dbReference>
<dbReference type="InterPro" id="IPR002142">
    <property type="entry name" value="Peptidase_S49"/>
</dbReference>
<name>A0A1E3VRR7_9HYPH</name>
<evidence type="ECO:0000313" key="8">
    <source>
        <dbReference type="Proteomes" id="UP000094172"/>
    </source>
</evidence>
<keyword evidence="8" id="KW-1185">Reference proteome</keyword>
<evidence type="ECO:0000256" key="3">
    <source>
        <dbReference type="ARBA" id="ARBA00022801"/>
    </source>
</evidence>
<dbReference type="PANTHER" id="PTHR42987">
    <property type="entry name" value="PEPTIDASE S49"/>
    <property type="match status" value="1"/>
</dbReference>